<dbReference type="AlphaFoldDB" id="A0A369TEI1"/>
<gene>
    <name evidence="7" type="ORF">DRB17_13835</name>
</gene>
<dbReference type="RefSeq" id="WP_114582808.1">
    <property type="nucleotide sequence ID" value="NZ_QPMH01000013.1"/>
</dbReference>
<name>A0A369TEI1_9PROT</name>
<organism evidence="7 8">
    <name type="scientific">Ferruginivarius sediminum</name>
    <dbReference type="NCBI Taxonomy" id="2661937"/>
    <lineage>
        <taxon>Bacteria</taxon>
        <taxon>Pseudomonadati</taxon>
        <taxon>Pseudomonadota</taxon>
        <taxon>Alphaproteobacteria</taxon>
        <taxon>Rhodospirillales</taxon>
        <taxon>Rhodospirillaceae</taxon>
        <taxon>Ferruginivarius</taxon>
    </lineage>
</organism>
<protein>
    <recommendedName>
        <fullName evidence="6">Cytochrome c domain-containing protein</fullName>
    </recommendedName>
</protein>
<dbReference type="GO" id="GO:0046872">
    <property type="term" value="F:metal ion binding"/>
    <property type="evidence" value="ECO:0007669"/>
    <property type="project" value="UniProtKB-KW"/>
</dbReference>
<dbReference type="GO" id="GO:0009055">
    <property type="term" value="F:electron transfer activity"/>
    <property type="evidence" value="ECO:0007669"/>
    <property type="project" value="InterPro"/>
</dbReference>
<comment type="caution">
    <text evidence="7">The sequence shown here is derived from an EMBL/GenBank/DDBJ whole genome shotgun (WGS) entry which is preliminary data.</text>
</comment>
<dbReference type="Pfam" id="PF06537">
    <property type="entry name" value="DHOR"/>
    <property type="match status" value="1"/>
</dbReference>
<dbReference type="PANTHER" id="PTHR30600:SF4">
    <property type="entry name" value="CYTOCHROME C DOMAIN-CONTAINING PROTEIN"/>
    <property type="match status" value="1"/>
</dbReference>
<keyword evidence="3 4" id="KW-0408">Iron</keyword>
<dbReference type="SUPFAM" id="SSF46626">
    <property type="entry name" value="Cytochrome c"/>
    <property type="match status" value="1"/>
</dbReference>
<sequence length="503" mass="54700">MKLRLIALGALLLSPGVAAAHEPHACPLDFPDSPVLSGHLEQADIAEGFVPFRELFERGRELFVAKVNKCDGQGRPATTGAGDKRVPDQPSFIRTSAPESNSCAGCHSDPRPGGAGGFVANVFVLAQALDPVTESVSPEFSNSRNTLGMFGSGAIDMLGREMTAELRAQATGLPDGDHVLTTKGVDFEVTIAGGEVVASRGIDTDLVVKPFHQAGVVRSVREFTVNAYNHHHGMQAEERFDLNPAKGFDPDFDEDGVEHELTVGDITAATIFQAALGVPGQVLPADRDERREVRRGEQLFSDVGCASCHVPAMRLNSRMYVEPYELNPDGTFNEAAQAVSFDMTRDGERPRLERARGGGAIVRAYTDLKRHNLCDPEDRPDAIRFFCNEQLDQGRPEQDGRPGREFFITRKLWDVGNSAPYGHRGDLTTITEAILAHGGEARESRDAFDELLVEDRAAIVSFLKSLQVLPPNSPRVKTDGWQGVFRRGSNVRALAQSGSPFFK</sequence>
<proteinExistence type="predicted"/>
<keyword evidence="2 4" id="KW-0479">Metal-binding</keyword>
<evidence type="ECO:0000313" key="8">
    <source>
        <dbReference type="Proteomes" id="UP000253941"/>
    </source>
</evidence>
<dbReference type="Proteomes" id="UP000253941">
    <property type="component" value="Unassembled WGS sequence"/>
</dbReference>
<dbReference type="InterPro" id="IPR051395">
    <property type="entry name" value="Cytochrome_c_Peroxidase/MauG"/>
</dbReference>
<evidence type="ECO:0000256" key="4">
    <source>
        <dbReference type="PROSITE-ProRule" id="PRU00433"/>
    </source>
</evidence>
<keyword evidence="5" id="KW-0732">Signal</keyword>
<evidence type="ECO:0000256" key="5">
    <source>
        <dbReference type="SAM" id="SignalP"/>
    </source>
</evidence>
<evidence type="ECO:0000256" key="3">
    <source>
        <dbReference type="ARBA" id="ARBA00023004"/>
    </source>
</evidence>
<dbReference type="GO" id="GO:0004130">
    <property type="term" value="F:cytochrome-c peroxidase activity"/>
    <property type="evidence" value="ECO:0007669"/>
    <property type="project" value="TreeGrafter"/>
</dbReference>
<evidence type="ECO:0000259" key="6">
    <source>
        <dbReference type="PROSITE" id="PS51007"/>
    </source>
</evidence>
<evidence type="ECO:0000256" key="1">
    <source>
        <dbReference type="ARBA" id="ARBA00022617"/>
    </source>
</evidence>
<dbReference type="PROSITE" id="PS51007">
    <property type="entry name" value="CYTC"/>
    <property type="match status" value="1"/>
</dbReference>
<feature type="domain" description="Cytochrome c" evidence="6">
    <location>
        <begin position="291"/>
        <end position="390"/>
    </location>
</feature>
<dbReference type="InterPro" id="IPR009056">
    <property type="entry name" value="Cyt_c-like_dom"/>
</dbReference>
<accession>A0A369TEI1</accession>
<feature type="chain" id="PRO_5017050357" description="Cytochrome c domain-containing protein" evidence="5">
    <location>
        <begin position="21"/>
        <end position="503"/>
    </location>
</feature>
<evidence type="ECO:0000256" key="2">
    <source>
        <dbReference type="ARBA" id="ARBA00022723"/>
    </source>
</evidence>
<reference evidence="7 8" key="1">
    <citation type="submission" date="2018-07" db="EMBL/GenBank/DDBJ databases">
        <title>Venubactetium sediminum gen. nov., sp. nov., isolated from a marine solar saltern.</title>
        <authorList>
            <person name="Wang S."/>
        </authorList>
    </citation>
    <scope>NUCLEOTIDE SEQUENCE [LARGE SCALE GENOMIC DNA]</scope>
    <source>
        <strain evidence="7 8">WD2A32</strain>
    </source>
</reference>
<dbReference type="EMBL" id="QPMH01000013">
    <property type="protein sequence ID" value="RDD61346.1"/>
    <property type="molecule type" value="Genomic_DNA"/>
</dbReference>
<dbReference type="InterPro" id="IPR010538">
    <property type="entry name" value="DHOR"/>
</dbReference>
<evidence type="ECO:0000313" key="7">
    <source>
        <dbReference type="EMBL" id="RDD61346.1"/>
    </source>
</evidence>
<keyword evidence="1 4" id="KW-0349">Heme</keyword>
<dbReference type="Gene3D" id="1.10.760.10">
    <property type="entry name" value="Cytochrome c-like domain"/>
    <property type="match status" value="1"/>
</dbReference>
<dbReference type="InterPro" id="IPR036909">
    <property type="entry name" value="Cyt_c-like_dom_sf"/>
</dbReference>
<feature type="signal peptide" evidence="5">
    <location>
        <begin position="1"/>
        <end position="20"/>
    </location>
</feature>
<dbReference type="PANTHER" id="PTHR30600">
    <property type="entry name" value="CYTOCHROME C PEROXIDASE-RELATED"/>
    <property type="match status" value="1"/>
</dbReference>
<keyword evidence="8" id="KW-1185">Reference proteome</keyword>
<dbReference type="GO" id="GO:0020037">
    <property type="term" value="F:heme binding"/>
    <property type="evidence" value="ECO:0007669"/>
    <property type="project" value="InterPro"/>
</dbReference>